<dbReference type="GO" id="GO:0009307">
    <property type="term" value="P:DNA restriction-modification system"/>
    <property type="evidence" value="ECO:0007669"/>
    <property type="project" value="UniProtKB-KW"/>
</dbReference>
<dbReference type="Gene3D" id="3.90.120.10">
    <property type="entry name" value="DNA Methylase, subunit A, domain 2"/>
    <property type="match status" value="1"/>
</dbReference>
<comment type="caution">
    <text evidence="4">The sequence shown here is derived from an EMBL/GenBank/DDBJ whole genome shotgun (WGS) entry which is preliminary data.</text>
</comment>
<dbReference type="AlphaFoldDB" id="A0A2A8BSN9"/>
<sequence length="140" mass="15879">MSDILEEEIQPKYLFEGNECILEFDGRVATVKEATKLGYKRAATGSIINVSNPKSKTRRGRVSHNAANTLLTSREQIVIQGGCMRWLTERESWRLQGIPDEYFDRAEKVTSSNQLYKQAGNGLTVDIARFIGERMGYETE</sequence>
<dbReference type="InterPro" id="IPR029063">
    <property type="entry name" value="SAM-dependent_MTases_sf"/>
</dbReference>
<organism evidence="4 5">
    <name type="scientific">Bacillus wiedmannii</name>
    <dbReference type="NCBI Taxonomy" id="1890302"/>
    <lineage>
        <taxon>Bacteria</taxon>
        <taxon>Bacillati</taxon>
        <taxon>Bacillota</taxon>
        <taxon>Bacilli</taxon>
        <taxon>Bacillales</taxon>
        <taxon>Bacillaceae</taxon>
        <taxon>Bacillus</taxon>
        <taxon>Bacillus cereus group</taxon>
    </lineage>
</organism>
<dbReference type="GO" id="GO:0032259">
    <property type="term" value="P:methylation"/>
    <property type="evidence" value="ECO:0007669"/>
    <property type="project" value="UniProtKB-KW"/>
</dbReference>
<reference evidence="4 5" key="1">
    <citation type="submission" date="2017-09" db="EMBL/GenBank/DDBJ databases">
        <title>Large-scale bioinformatics analysis of Bacillus genomes uncovers conserved roles of natural products in bacterial physiology.</title>
        <authorList>
            <consortium name="Agbiome Team Llc"/>
            <person name="Bleich R.M."/>
            <person name="Grubbs K.J."/>
            <person name="Santa Maria K.C."/>
            <person name="Allen S.E."/>
            <person name="Farag S."/>
            <person name="Shank E.A."/>
            <person name="Bowers A."/>
        </authorList>
    </citation>
    <scope>NUCLEOTIDE SEQUENCE [LARGE SCALE GENOMIC DNA]</scope>
    <source>
        <strain evidence="4 5">AFS010764</strain>
    </source>
</reference>
<gene>
    <name evidence="4" type="ORF">CN611_07385</name>
</gene>
<evidence type="ECO:0000256" key="3">
    <source>
        <dbReference type="ARBA" id="ARBA00022747"/>
    </source>
</evidence>
<evidence type="ECO:0000313" key="5">
    <source>
        <dbReference type="Proteomes" id="UP000220621"/>
    </source>
</evidence>
<accession>A0A2A8BSN9</accession>
<evidence type="ECO:0000313" key="4">
    <source>
        <dbReference type="EMBL" id="PEM57672.1"/>
    </source>
</evidence>
<name>A0A2A8BSN9_9BACI</name>
<protein>
    <submittedName>
        <fullName evidence="4">DNA methyltransferase</fullName>
    </submittedName>
</protein>
<evidence type="ECO:0000256" key="1">
    <source>
        <dbReference type="ARBA" id="ARBA00022603"/>
    </source>
</evidence>
<evidence type="ECO:0000256" key="2">
    <source>
        <dbReference type="ARBA" id="ARBA00022679"/>
    </source>
</evidence>
<proteinExistence type="predicted"/>
<dbReference type="SUPFAM" id="SSF53335">
    <property type="entry name" value="S-adenosyl-L-methionine-dependent methyltransferases"/>
    <property type="match status" value="1"/>
</dbReference>
<keyword evidence="3" id="KW-0680">Restriction system</keyword>
<dbReference type="EMBL" id="NUDL01000020">
    <property type="protein sequence ID" value="PEM57672.1"/>
    <property type="molecule type" value="Genomic_DNA"/>
</dbReference>
<dbReference type="Pfam" id="PF00145">
    <property type="entry name" value="DNA_methylase"/>
    <property type="match status" value="1"/>
</dbReference>
<keyword evidence="1 4" id="KW-0489">Methyltransferase</keyword>
<keyword evidence="2 4" id="KW-0808">Transferase</keyword>
<dbReference type="InterPro" id="IPR001525">
    <property type="entry name" value="C5_MeTfrase"/>
</dbReference>
<dbReference type="GO" id="GO:0008168">
    <property type="term" value="F:methyltransferase activity"/>
    <property type="evidence" value="ECO:0007669"/>
    <property type="project" value="UniProtKB-KW"/>
</dbReference>
<dbReference type="Proteomes" id="UP000220621">
    <property type="component" value="Unassembled WGS sequence"/>
</dbReference>